<dbReference type="STRING" id="1330018.A0A167L2B3"/>
<gene>
    <name evidence="2" type="ORF">CALVIDRAFT_500534</name>
</gene>
<organism evidence="2 3">
    <name type="scientific">Calocera viscosa (strain TUFC12733)</name>
    <dbReference type="NCBI Taxonomy" id="1330018"/>
    <lineage>
        <taxon>Eukaryota</taxon>
        <taxon>Fungi</taxon>
        <taxon>Dikarya</taxon>
        <taxon>Basidiomycota</taxon>
        <taxon>Agaricomycotina</taxon>
        <taxon>Dacrymycetes</taxon>
        <taxon>Dacrymycetales</taxon>
        <taxon>Dacrymycetaceae</taxon>
        <taxon>Calocera</taxon>
    </lineage>
</organism>
<evidence type="ECO:0000259" key="1">
    <source>
        <dbReference type="Pfam" id="PF01738"/>
    </source>
</evidence>
<dbReference type="Proteomes" id="UP000076738">
    <property type="component" value="Unassembled WGS sequence"/>
</dbReference>
<evidence type="ECO:0000313" key="2">
    <source>
        <dbReference type="EMBL" id="KZO95259.1"/>
    </source>
</evidence>
<protein>
    <submittedName>
        <fullName evidence="2">Alpha/beta-hydrolase</fullName>
    </submittedName>
</protein>
<dbReference type="GO" id="GO:0016787">
    <property type="term" value="F:hydrolase activity"/>
    <property type="evidence" value="ECO:0007669"/>
    <property type="project" value="UniProtKB-KW"/>
</dbReference>
<reference evidence="2 3" key="1">
    <citation type="journal article" date="2016" name="Mol. Biol. Evol.">
        <title>Comparative Genomics of Early-Diverging Mushroom-Forming Fungi Provides Insights into the Origins of Lignocellulose Decay Capabilities.</title>
        <authorList>
            <person name="Nagy L.G."/>
            <person name="Riley R."/>
            <person name="Tritt A."/>
            <person name="Adam C."/>
            <person name="Daum C."/>
            <person name="Floudas D."/>
            <person name="Sun H."/>
            <person name="Yadav J.S."/>
            <person name="Pangilinan J."/>
            <person name="Larsson K.H."/>
            <person name="Matsuura K."/>
            <person name="Barry K."/>
            <person name="Labutti K."/>
            <person name="Kuo R."/>
            <person name="Ohm R.A."/>
            <person name="Bhattacharya S.S."/>
            <person name="Shirouzu T."/>
            <person name="Yoshinaga Y."/>
            <person name="Martin F.M."/>
            <person name="Grigoriev I.V."/>
            <person name="Hibbett D.S."/>
        </authorList>
    </citation>
    <scope>NUCLEOTIDE SEQUENCE [LARGE SCALE GENOMIC DNA]</scope>
    <source>
        <strain evidence="2 3">TUFC12733</strain>
    </source>
</reference>
<accession>A0A167L2B3</accession>
<dbReference type="PANTHER" id="PTHR17630">
    <property type="entry name" value="DIENELACTONE HYDROLASE"/>
    <property type="match status" value="1"/>
</dbReference>
<evidence type="ECO:0000313" key="3">
    <source>
        <dbReference type="Proteomes" id="UP000076738"/>
    </source>
</evidence>
<sequence>MAYLAKPSGDHCFQAVKHEGTAAGVWEEFGGIQTYVGYPPNKETDKIILFFCDVFGPRYLNNQLLIDFFAEQGYLTVAPDYFQGDELEHLGKDDDFDRKKWIDRHIEESIPIVEKFLPALKGKHDTKKVATIGYCFGGPHVVRALTQGDAIAGALVHPAFVKEKDFQEMKQGAIFFSCAETDGTFPAELRHKAEEIVQANKLNYHFQLFSGVTHGFAIRGDPKIENQRWAKEQSAWGITGWFDRFLK</sequence>
<feature type="domain" description="Dienelactone hydrolase" evidence="1">
    <location>
        <begin position="32"/>
        <end position="245"/>
    </location>
</feature>
<proteinExistence type="predicted"/>
<dbReference type="EMBL" id="KV417290">
    <property type="protein sequence ID" value="KZO95259.1"/>
    <property type="molecule type" value="Genomic_DNA"/>
</dbReference>
<dbReference type="Pfam" id="PF01738">
    <property type="entry name" value="DLH"/>
    <property type="match status" value="1"/>
</dbReference>
<name>A0A167L2B3_CALVF</name>
<dbReference type="InterPro" id="IPR029058">
    <property type="entry name" value="AB_hydrolase_fold"/>
</dbReference>
<dbReference type="AlphaFoldDB" id="A0A167L2B3"/>
<dbReference type="SUPFAM" id="SSF53474">
    <property type="entry name" value="alpha/beta-Hydrolases"/>
    <property type="match status" value="1"/>
</dbReference>
<dbReference type="InterPro" id="IPR002925">
    <property type="entry name" value="Dienelactn_hydro"/>
</dbReference>
<keyword evidence="2" id="KW-0378">Hydrolase</keyword>
<dbReference type="Gene3D" id="3.40.50.1820">
    <property type="entry name" value="alpha/beta hydrolase"/>
    <property type="match status" value="1"/>
</dbReference>
<dbReference type="PANTHER" id="PTHR17630:SF44">
    <property type="entry name" value="PROTEIN AIM2"/>
    <property type="match status" value="1"/>
</dbReference>
<dbReference type="OrthoDB" id="1393670at2759"/>
<keyword evidence="3" id="KW-1185">Reference proteome</keyword>